<comment type="catalytic activity">
    <reaction evidence="3">
        <text>2 GTP = 3',3'-c-di-GMP + 2 diphosphate</text>
        <dbReference type="Rhea" id="RHEA:24898"/>
        <dbReference type="ChEBI" id="CHEBI:33019"/>
        <dbReference type="ChEBI" id="CHEBI:37565"/>
        <dbReference type="ChEBI" id="CHEBI:58805"/>
        <dbReference type="EC" id="2.7.7.65"/>
    </reaction>
</comment>
<protein>
    <recommendedName>
        <fullName evidence="2">diguanylate cyclase</fullName>
        <ecNumber evidence="2">2.7.7.65</ecNumber>
    </recommendedName>
</protein>
<proteinExistence type="predicted"/>
<feature type="transmembrane region" description="Helical" evidence="4">
    <location>
        <begin position="124"/>
        <end position="142"/>
    </location>
</feature>
<dbReference type="InterPro" id="IPR007894">
    <property type="entry name" value="MASE2"/>
</dbReference>
<evidence type="ECO:0000259" key="5">
    <source>
        <dbReference type="PROSITE" id="PS50887"/>
    </source>
</evidence>
<accession>A0A3S7S946</accession>
<dbReference type="EMBL" id="JACYNN010000011">
    <property type="protein sequence ID" value="MBD8107733.1"/>
    <property type="molecule type" value="Genomic_DNA"/>
</dbReference>
<evidence type="ECO:0000256" key="3">
    <source>
        <dbReference type="ARBA" id="ARBA00034247"/>
    </source>
</evidence>
<dbReference type="EC" id="2.7.7.65" evidence="2"/>
<evidence type="ECO:0000256" key="2">
    <source>
        <dbReference type="ARBA" id="ARBA00012528"/>
    </source>
</evidence>
<dbReference type="PANTHER" id="PTHR45138">
    <property type="entry name" value="REGULATORY COMPONENTS OF SENSORY TRANSDUCTION SYSTEM"/>
    <property type="match status" value="1"/>
</dbReference>
<dbReference type="NCBIfam" id="TIGR00254">
    <property type="entry name" value="GGDEF"/>
    <property type="match status" value="1"/>
</dbReference>
<dbReference type="PANTHER" id="PTHR45138:SF24">
    <property type="entry name" value="DIGUANYLATE CYCLASE DGCC-RELATED"/>
    <property type="match status" value="1"/>
</dbReference>
<name>A0A3S7S946_9GAMM</name>
<dbReference type="AlphaFoldDB" id="A0A3S7S946"/>
<evidence type="ECO:0000313" key="7">
    <source>
        <dbReference type="EMBL" id="TKJ90364.1"/>
    </source>
</evidence>
<dbReference type="GO" id="GO:0043709">
    <property type="term" value="P:cell adhesion involved in single-species biofilm formation"/>
    <property type="evidence" value="ECO:0007669"/>
    <property type="project" value="TreeGrafter"/>
</dbReference>
<dbReference type="Proteomes" id="UP000661012">
    <property type="component" value="Unassembled WGS sequence"/>
</dbReference>
<dbReference type="GeneID" id="67474758"/>
<feature type="transmembrane region" description="Helical" evidence="4">
    <location>
        <begin position="23"/>
        <end position="41"/>
    </location>
</feature>
<dbReference type="OrthoDB" id="9812260at2"/>
<feature type="transmembrane region" description="Helical" evidence="4">
    <location>
        <begin position="88"/>
        <end position="112"/>
    </location>
</feature>
<keyword evidence="9" id="KW-1185">Reference proteome</keyword>
<dbReference type="InterPro" id="IPR050469">
    <property type="entry name" value="Diguanylate_Cyclase"/>
</dbReference>
<keyword evidence="4" id="KW-0472">Membrane</keyword>
<evidence type="ECO:0000313" key="9">
    <source>
        <dbReference type="Proteomes" id="UP000661012"/>
    </source>
</evidence>
<evidence type="ECO:0000313" key="6">
    <source>
        <dbReference type="EMBL" id="MBD8107733.1"/>
    </source>
</evidence>
<feature type="transmembrane region" description="Helical" evidence="4">
    <location>
        <begin position="48"/>
        <end position="68"/>
    </location>
</feature>
<keyword evidence="4" id="KW-1133">Transmembrane helix</keyword>
<dbReference type="PROSITE" id="PS50887">
    <property type="entry name" value="GGDEF"/>
    <property type="match status" value="1"/>
</dbReference>
<dbReference type="GO" id="GO:0052621">
    <property type="term" value="F:diguanylate cyclase activity"/>
    <property type="evidence" value="ECO:0007669"/>
    <property type="project" value="UniProtKB-EC"/>
</dbReference>
<reference evidence="7 8" key="1">
    <citation type="journal article" date="2019" name="Sci. Rep.">
        <title>Differences in resource use lead to coexistence of seed-transmitted microbial populations.</title>
        <authorList>
            <person name="Torres-Cortes G."/>
            <person name="Garcia B.J."/>
            <person name="Compant S."/>
            <person name="Rezki S."/>
            <person name="Jones P."/>
            <person name="Preveaux A."/>
            <person name="Briand M."/>
            <person name="Roulet A."/>
            <person name="Bouchez O."/>
            <person name="Jacobson D."/>
            <person name="Barret M."/>
        </authorList>
    </citation>
    <scope>NUCLEOTIDE SEQUENCE [LARGE SCALE GENOMIC DNA]</scope>
    <source>
        <strain evidence="7 8">CFBP13511</strain>
    </source>
</reference>
<dbReference type="InterPro" id="IPR000160">
    <property type="entry name" value="GGDEF_dom"/>
</dbReference>
<keyword evidence="4" id="KW-0812">Transmembrane</keyword>
<feature type="domain" description="GGDEF" evidence="5">
    <location>
        <begin position="221"/>
        <end position="352"/>
    </location>
</feature>
<dbReference type="GO" id="GO:0005886">
    <property type="term" value="C:plasma membrane"/>
    <property type="evidence" value="ECO:0007669"/>
    <property type="project" value="TreeGrafter"/>
</dbReference>
<dbReference type="KEGG" id="epe:CI789_19760"/>
<sequence length="352" mass="39832">MHYYSPDDTQLKQRSMRFIRRMFAMRQLGTFLCFFPFLSVLSELNRGLWLAILLGLNAFVWPIIAWMLSHSSWDPTATERRNLTIDAAFGGIWVALMGISPVPSFVIMAVLASDRYAAGGWPQLKPAIAAFLLAFIPAWSVAGMPLVTTFSTRTVWLTLPLATCYMLVLSAVSYQLTLTLRRKNRELERISLMDPSLKIPNRRLFDRRLESEYLRTQRGDGHAWLMLLDVDNFKQVNDRFGHEAGDYLLAEISMLLRTEVGIRDIPARFGGDELGVIVRDADSNTIVMLAVALKEKISLIRLPASPHFQCSVSIGIAPADSADSIHQWLRHADQALYNVKRTGRDGIHLWNP</sequence>
<dbReference type="InterPro" id="IPR043128">
    <property type="entry name" value="Rev_trsase/Diguanyl_cyclase"/>
</dbReference>
<evidence type="ECO:0000256" key="1">
    <source>
        <dbReference type="ARBA" id="ARBA00004665"/>
    </source>
</evidence>
<dbReference type="Gene3D" id="3.30.70.270">
    <property type="match status" value="1"/>
</dbReference>
<dbReference type="RefSeq" id="WP_062748213.1">
    <property type="nucleotide sequence ID" value="NZ_CP022725.1"/>
</dbReference>
<dbReference type="Proteomes" id="UP000306393">
    <property type="component" value="Unassembled WGS sequence"/>
</dbReference>
<dbReference type="GO" id="GO:1902201">
    <property type="term" value="P:negative regulation of bacterial-type flagellum-dependent cell motility"/>
    <property type="evidence" value="ECO:0007669"/>
    <property type="project" value="TreeGrafter"/>
</dbReference>
<evidence type="ECO:0000256" key="4">
    <source>
        <dbReference type="SAM" id="Phobius"/>
    </source>
</evidence>
<dbReference type="Pfam" id="PF00990">
    <property type="entry name" value="GGDEF"/>
    <property type="match status" value="1"/>
</dbReference>
<reference evidence="6 9" key="2">
    <citation type="journal article" date="2020" name="FEMS Microbiol. Ecol.">
        <title>Temporal dynamics of bacterial communities during seed development and maturation.</title>
        <authorList>
            <person name="Chesneau G."/>
            <person name="Torres-Cortes G."/>
            <person name="Briand M."/>
            <person name="Darrasse A."/>
            <person name="Preveaux A."/>
            <person name="Marais C."/>
            <person name="Jacques M.A."/>
            <person name="Shade A."/>
            <person name="Barret M."/>
        </authorList>
    </citation>
    <scope>NUCLEOTIDE SEQUENCE [LARGE SCALE GENOMIC DNA]</scope>
    <source>
        <strain evidence="6 9">CFBP13732</strain>
    </source>
</reference>
<dbReference type="STRING" id="1219360.GCA_001571305_03805"/>
<evidence type="ECO:0000313" key="8">
    <source>
        <dbReference type="Proteomes" id="UP000306393"/>
    </source>
</evidence>
<dbReference type="SUPFAM" id="SSF55073">
    <property type="entry name" value="Nucleotide cyclase"/>
    <property type="match status" value="1"/>
</dbReference>
<dbReference type="InterPro" id="IPR029787">
    <property type="entry name" value="Nucleotide_cyclase"/>
</dbReference>
<dbReference type="SMART" id="SM00267">
    <property type="entry name" value="GGDEF"/>
    <property type="match status" value="1"/>
</dbReference>
<organism evidence="7 8">
    <name type="scientific">Erwinia persicina</name>
    <dbReference type="NCBI Taxonomy" id="55211"/>
    <lineage>
        <taxon>Bacteria</taxon>
        <taxon>Pseudomonadati</taxon>
        <taxon>Pseudomonadota</taxon>
        <taxon>Gammaproteobacteria</taxon>
        <taxon>Enterobacterales</taxon>
        <taxon>Erwiniaceae</taxon>
        <taxon>Erwinia</taxon>
    </lineage>
</organism>
<comment type="pathway">
    <text evidence="1">Purine metabolism; 3',5'-cyclic di-GMP biosynthesis.</text>
</comment>
<dbReference type="EMBL" id="QGAC01000009">
    <property type="protein sequence ID" value="TKJ90364.1"/>
    <property type="molecule type" value="Genomic_DNA"/>
</dbReference>
<feature type="transmembrane region" description="Helical" evidence="4">
    <location>
        <begin position="154"/>
        <end position="176"/>
    </location>
</feature>
<comment type="caution">
    <text evidence="7">The sequence shown here is derived from an EMBL/GenBank/DDBJ whole genome shotgun (WGS) entry which is preliminary data.</text>
</comment>
<dbReference type="Pfam" id="PF05230">
    <property type="entry name" value="MASE2"/>
    <property type="match status" value="1"/>
</dbReference>
<gene>
    <name evidence="7" type="ORF">EpCFBP13511_10870</name>
    <name evidence="6" type="ORF">IFT93_15135</name>
</gene>
<dbReference type="CDD" id="cd01949">
    <property type="entry name" value="GGDEF"/>
    <property type="match status" value="1"/>
</dbReference>